<dbReference type="InParanoid" id="A0A0C2WXM1"/>
<feature type="signal peptide" evidence="1">
    <location>
        <begin position="1"/>
        <end position="22"/>
    </location>
</feature>
<keyword evidence="1" id="KW-0732">Signal</keyword>
<evidence type="ECO:0000313" key="3">
    <source>
        <dbReference type="Proteomes" id="UP000054549"/>
    </source>
</evidence>
<accession>A0A0C2WXM1</accession>
<dbReference type="OrthoDB" id="1921208at2759"/>
<dbReference type="AlphaFoldDB" id="A0A0C2WXM1"/>
<organism evidence="2 3">
    <name type="scientific">Amanita muscaria (strain Koide BX008)</name>
    <dbReference type="NCBI Taxonomy" id="946122"/>
    <lineage>
        <taxon>Eukaryota</taxon>
        <taxon>Fungi</taxon>
        <taxon>Dikarya</taxon>
        <taxon>Basidiomycota</taxon>
        <taxon>Agaricomycotina</taxon>
        <taxon>Agaricomycetes</taxon>
        <taxon>Agaricomycetidae</taxon>
        <taxon>Agaricales</taxon>
        <taxon>Pluteineae</taxon>
        <taxon>Amanitaceae</taxon>
        <taxon>Amanita</taxon>
    </lineage>
</organism>
<protein>
    <recommendedName>
        <fullName evidence="4">Extracellular serine-rich protein</fullName>
    </recommendedName>
</protein>
<name>A0A0C2WXM1_AMAMK</name>
<dbReference type="EMBL" id="KN818235">
    <property type="protein sequence ID" value="KIL66532.1"/>
    <property type="molecule type" value="Genomic_DNA"/>
</dbReference>
<proteinExistence type="predicted"/>
<evidence type="ECO:0000313" key="2">
    <source>
        <dbReference type="EMBL" id="KIL66532.1"/>
    </source>
</evidence>
<feature type="chain" id="PRO_5002173864" description="Extracellular serine-rich protein" evidence="1">
    <location>
        <begin position="23"/>
        <end position="146"/>
    </location>
</feature>
<dbReference type="Proteomes" id="UP000054549">
    <property type="component" value="Unassembled WGS sequence"/>
</dbReference>
<dbReference type="InterPro" id="IPR052953">
    <property type="entry name" value="Ser-rich/MCO-related"/>
</dbReference>
<evidence type="ECO:0008006" key="4">
    <source>
        <dbReference type="Google" id="ProtNLM"/>
    </source>
</evidence>
<dbReference type="SUPFAM" id="SSF49503">
    <property type="entry name" value="Cupredoxins"/>
    <property type="match status" value="1"/>
</dbReference>
<sequence length="146" mass="16062">MQILQSVTTAVVLGLTLPSALSRVFNVEVGPDQAFHPPFISAARRGDSITFTFQFTPKISHSVTQSTFCQPCEHLQTRNSFDSGASGATFTVAVPDARPIYAFSSVGDDCHKGMVFAVNVDQEKYNEFQQRALDQLLVVWYASLLQ</sequence>
<dbReference type="PANTHER" id="PTHR34883:SF15">
    <property type="entry name" value="EXTRACELLULAR SERINE-RICH PROTEIN"/>
    <property type="match status" value="1"/>
</dbReference>
<keyword evidence="3" id="KW-1185">Reference proteome</keyword>
<dbReference type="Gene3D" id="2.60.40.420">
    <property type="entry name" value="Cupredoxins - blue copper proteins"/>
    <property type="match status" value="1"/>
</dbReference>
<gene>
    <name evidence="2" type="ORF">M378DRAFT_177701</name>
</gene>
<evidence type="ECO:0000256" key="1">
    <source>
        <dbReference type="SAM" id="SignalP"/>
    </source>
</evidence>
<dbReference type="InterPro" id="IPR008972">
    <property type="entry name" value="Cupredoxin"/>
</dbReference>
<reference evidence="2 3" key="1">
    <citation type="submission" date="2014-04" db="EMBL/GenBank/DDBJ databases">
        <title>Evolutionary Origins and Diversification of the Mycorrhizal Mutualists.</title>
        <authorList>
            <consortium name="DOE Joint Genome Institute"/>
            <consortium name="Mycorrhizal Genomics Consortium"/>
            <person name="Kohler A."/>
            <person name="Kuo A."/>
            <person name="Nagy L.G."/>
            <person name="Floudas D."/>
            <person name="Copeland A."/>
            <person name="Barry K.W."/>
            <person name="Cichocki N."/>
            <person name="Veneault-Fourrey C."/>
            <person name="LaButti K."/>
            <person name="Lindquist E.A."/>
            <person name="Lipzen A."/>
            <person name="Lundell T."/>
            <person name="Morin E."/>
            <person name="Murat C."/>
            <person name="Riley R."/>
            <person name="Ohm R."/>
            <person name="Sun H."/>
            <person name="Tunlid A."/>
            <person name="Henrissat B."/>
            <person name="Grigoriev I.V."/>
            <person name="Hibbett D.S."/>
            <person name="Martin F."/>
        </authorList>
    </citation>
    <scope>NUCLEOTIDE SEQUENCE [LARGE SCALE GENOMIC DNA]</scope>
    <source>
        <strain evidence="2 3">Koide BX008</strain>
    </source>
</reference>
<dbReference type="HOGENOM" id="CLU_1776966_0_0_1"/>
<dbReference type="PANTHER" id="PTHR34883">
    <property type="entry name" value="SERINE-RICH PROTEIN, PUTATIVE-RELATED-RELATED"/>
    <property type="match status" value="1"/>
</dbReference>